<feature type="compositionally biased region" description="Acidic residues" evidence="3">
    <location>
        <begin position="244"/>
        <end position="257"/>
    </location>
</feature>
<feature type="domain" description="RRM" evidence="4">
    <location>
        <begin position="400"/>
        <end position="479"/>
    </location>
</feature>
<keyword evidence="7" id="KW-1185">Reference proteome</keyword>
<protein>
    <submittedName>
        <fullName evidence="6">Uncharacterized protein</fullName>
    </submittedName>
</protein>
<keyword evidence="1" id="KW-0677">Repeat</keyword>
<dbReference type="CDD" id="cd00027">
    <property type="entry name" value="BRCT"/>
    <property type="match status" value="2"/>
</dbReference>
<evidence type="ECO:0000259" key="4">
    <source>
        <dbReference type="PROSITE" id="PS50102"/>
    </source>
</evidence>
<feature type="region of interest" description="Disordered" evidence="3">
    <location>
        <begin position="1264"/>
        <end position="1283"/>
    </location>
</feature>
<dbReference type="SUPFAM" id="SSF52113">
    <property type="entry name" value="BRCT domain"/>
    <property type="match status" value="3"/>
</dbReference>
<dbReference type="InterPro" id="IPR012677">
    <property type="entry name" value="Nucleotide-bd_a/b_plait_sf"/>
</dbReference>
<feature type="domain" description="BRCT" evidence="5">
    <location>
        <begin position="965"/>
        <end position="1056"/>
    </location>
</feature>
<dbReference type="PROSITE" id="PS50102">
    <property type="entry name" value="RRM"/>
    <property type="match status" value="2"/>
</dbReference>
<feature type="region of interest" description="Disordered" evidence="3">
    <location>
        <begin position="1351"/>
        <end position="1386"/>
    </location>
</feature>
<dbReference type="PANTHER" id="PTHR13561">
    <property type="entry name" value="DNA REPLICATION REGULATOR DPB11-RELATED"/>
    <property type="match status" value="1"/>
</dbReference>
<dbReference type="InterPro" id="IPR000504">
    <property type="entry name" value="RRM_dom"/>
</dbReference>
<reference evidence="6" key="1">
    <citation type="submission" date="2023-03" db="EMBL/GenBank/DDBJ databases">
        <title>Massive genome expansion in bonnet fungi (Mycena s.s.) driven by repeated elements and novel gene families across ecological guilds.</title>
        <authorList>
            <consortium name="Lawrence Berkeley National Laboratory"/>
            <person name="Harder C.B."/>
            <person name="Miyauchi S."/>
            <person name="Viragh M."/>
            <person name="Kuo A."/>
            <person name="Thoen E."/>
            <person name="Andreopoulos B."/>
            <person name="Lu D."/>
            <person name="Skrede I."/>
            <person name="Drula E."/>
            <person name="Henrissat B."/>
            <person name="Morin E."/>
            <person name="Kohler A."/>
            <person name="Barry K."/>
            <person name="LaButti K."/>
            <person name="Morin E."/>
            <person name="Salamov A."/>
            <person name="Lipzen A."/>
            <person name="Mereny Z."/>
            <person name="Hegedus B."/>
            <person name="Baldrian P."/>
            <person name="Stursova M."/>
            <person name="Weitz H."/>
            <person name="Taylor A."/>
            <person name="Grigoriev I.V."/>
            <person name="Nagy L.G."/>
            <person name="Martin F."/>
            <person name="Kauserud H."/>
        </authorList>
    </citation>
    <scope>NUCLEOTIDE SEQUENCE</scope>
    <source>
        <strain evidence="6">9144</strain>
    </source>
</reference>
<feature type="compositionally biased region" description="Low complexity" evidence="3">
    <location>
        <begin position="81"/>
        <end position="92"/>
    </location>
</feature>
<dbReference type="PANTHER" id="PTHR13561:SF20">
    <property type="entry name" value="DNA TOPOISOMERASE 2-BINDING PROTEIN 1"/>
    <property type="match status" value="1"/>
</dbReference>
<feature type="compositionally biased region" description="Polar residues" evidence="3">
    <location>
        <begin position="1231"/>
        <end position="1252"/>
    </location>
</feature>
<dbReference type="GO" id="GO:0033314">
    <property type="term" value="P:mitotic DNA replication checkpoint signaling"/>
    <property type="evidence" value="ECO:0007669"/>
    <property type="project" value="TreeGrafter"/>
</dbReference>
<dbReference type="GO" id="GO:0006270">
    <property type="term" value="P:DNA replication initiation"/>
    <property type="evidence" value="ECO:0007669"/>
    <property type="project" value="TreeGrafter"/>
</dbReference>
<feature type="compositionally biased region" description="Low complexity" evidence="3">
    <location>
        <begin position="153"/>
        <end position="180"/>
    </location>
</feature>
<feature type="domain" description="RRM" evidence="4">
    <location>
        <begin position="300"/>
        <end position="377"/>
    </location>
</feature>
<dbReference type="Pfam" id="PF00533">
    <property type="entry name" value="BRCT"/>
    <property type="match status" value="1"/>
</dbReference>
<dbReference type="CDD" id="cd17731">
    <property type="entry name" value="BRCT_TopBP1_rpt2_like"/>
    <property type="match status" value="1"/>
</dbReference>
<evidence type="ECO:0000256" key="1">
    <source>
        <dbReference type="ARBA" id="ARBA00022737"/>
    </source>
</evidence>
<feature type="domain" description="BRCT" evidence="5">
    <location>
        <begin position="1087"/>
        <end position="1135"/>
    </location>
</feature>
<feature type="region of interest" description="Disordered" evidence="3">
    <location>
        <begin position="1"/>
        <end position="279"/>
    </location>
</feature>
<dbReference type="InterPro" id="IPR059215">
    <property type="entry name" value="BRCT2_TopBP1-like"/>
</dbReference>
<dbReference type="GO" id="GO:0003723">
    <property type="term" value="F:RNA binding"/>
    <property type="evidence" value="ECO:0007669"/>
    <property type="project" value="UniProtKB-UniRule"/>
</dbReference>
<feature type="compositionally biased region" description="Low complexity" evidence="3">
    <location>
        <begin position="1308"/>
        <end position="1330"/>
    </location>
</feature>
<dbReference type="InterPro" id="IPR035979">
    <property type="entry name" value="RBD_domain_sf"/>
</dbReference>
<dbReference type="Gene3D" id="3.40.50.10190">
    <property type="entry name" value="BRCT domain"/>
    <property type="match status" value="4"/>
</dbReference>
<dbReference type="SMART" id="SM00292">
    <property type="entry name" value="BRCT"/>
    <property type="match status" value="4"/>
</dbReference>
<keyword evidence="2" id="KW-0694">RNA-binding</keyword>
<feature type="compositionally biased region" description="Acidic residues" evidence="3">
    <location>
        <begin position="181"/>
        <end position="191"/>
    </location>
</feature>
<dbReference type="SUPFAM" id="SSF54928">
    <property type="entry name" value="RNA-binding domain, RBD"/>
    <property type="match status" value="2"/>
</dbReference>
<feature type="compositionally biased region" description="Polar residues" evidence="3">
    <location>
        <begin position="930"/>
        <end position="944"/>
    </location>
</feature>
<dbReference type="InterPro" id="IPR001357">
    <property type="entry name" value="BRCT_dom"/>
</dbReference>
<dbReference type="Gene3D" id="3.30.70.330">
    <property type="match status" value="2"/>
</dbReference>
<feature type="compositionally biased region" description="Basic and acidic residues" evidence="3">
    <location>
        <begin position="1"/>
        <end position="36"/>
    </location>
</feature>
<sequence>MPKDKSAAKADKAAKAPKVEKAPKVKATKVEKEKAKKAPKPAKVKEQKVKAPSKPEPPKKASLFFNAYDSESESEDEKPKAAQVKPAAPAKAAADHSSEDDSSDDESAPPPKKAVVAPTKKAVLAPSPAKKVAPIEPDSDSDSDSDDSDSDDAPAPAAKAAAPKKAAAPAPKAVAPSSSDSDSDADSDSEEPAPAAKAASTPKVVPTSKPPPKKPETSSSEESGDDDDDVAMPAAKVAEISASSDEESSDDSDEEMPDVPAALGKRKAPDGDTATTKKVKLANGDAVPASDAVGGDEEIKSIFVGKLSWNVDNDRLAQEFASCGEVVSAVVAIDRNTGQSRGFGHVHFTTAEAVEKALKMNGNEIDGRAVNIDYGRPVDKTKTRDARAKTFNDTPSEASATLFVGNLSFNVDEDMVWSFFNESGGSVKSVRLPTDRETGRPKGFGYVEFEDIEGAKKAYEAANGQELDGRAIRLDYSQPRDANGGGRGGGRGGRGGGFGGGFGGDRATVGGDVVGSVDAAVEETVDVEETVGVVDAVEAPELVPLLHPQVPNVRLRPADPDAMRRARASPEPSSCWVQDSQIVGSDDTVMMGGSCPRPFKNVIVCATGVLDKTSLFKLALELGATCVSAFTDRVTHLIAEKHGGAKYQCALERKIPILMPSWITESHRVWQHGDDVDIEESVAAHRLPVFSGITLCISGIDDIMRRTKINKALTARGGTYVKALERPVRVTHLLCVGDAETDKMRYAEKFNRAGEADPLIQLVWEEWFWDCIEFGGRFDEARYQVRLPRPERRIPQALDSELHTKDNANDQQPRIAVPSAYDEDTDADELAPVQRLPALTLQLWESLLKTRGYEIARGSVMLSPGKAREIELHGEQEEVPPQEGRNDSVLSNFRRANSIIIPRTTAPATLRTSREFNAGAGPSRLPFGRSASNTNNNVDPGTSTSRIKLMGETTNIDAMTDPAAAASTVFAGLRFLLRGETDTASVRDAIEGAGGAVAGEHNAGDNVDYVIVRLVSGSALYLEEPSPDVRARYRTECWVERCLFVDQLCSPDAHVSFVPLGIRLPVPGADRIMLSFSRLDASEACWVRRLLKALGITLVTAFSRHSTHLLCPSATGAKYERAQQWGIPVVDMEWLGTVARVGALPGVLVSPVEDAPLGVPDVKSETLRGKGKAEETMQDITNSYGASVGLSVEVLKRTDNQDLPLQTGFVLPRLPLGEADAALNFGPPNASLGSHEQSGTSSALRHSTTSQSRLLATTSLPLIAQPEPTPTQCSGSSVASGTSPGAVRHNATFAAVEHVQEALLCAPSSPARVPSSSSPSPLRRGVSVSPPKIPDHRTKALQESIVSLLGKRAATPEDREVPLLRAGKRNRAQRSKPQSRQPSDALPVYAAAAAEVSVFGGGRSLSPDVPYEGLSVGADEQSMRVMYEDPGQREEQRRLASLVGASLEGEAAAEMQKRPRRSTRRPGF</sequence>
<evidence type="ECO:0000259" key="5">
    <source>
        <dbReference type="PROSITE" id="PS50172"/>
    </source>
</evidence>
<accession>A0AAD6YUB3</accession>
<dbReference type="Pfam" id="PF00076">
    <property type="entry name" value="RRM_1"/>
    <property type="match status" value="2"/>
</dbReference>
<dbReference type="EMBL" id="JARJCW010000002">
    <property type="protein sequence ID" value="KAJ7229210.1"/>
    <property type="molecule type" value="Genomic_DNA"/>
</dbReference>
<evidence type="ECO:0000313" key="6">
    <source>
        <dbReference type="EMBL" id="KAJ7229210.1"/>
    </source>
</evidence>
<feature type="compositionally biased region" description="Basic residues" evidence="3">
    <location>
        <begin position="1458"/>
        <end position="1468"/>
    </location>
</feature>
<dbReference type="Pfam" id="PF12738">
    <property type="entry name" value="PTCB-BRCT"/>
    <property type="match status" value="2"/>
</dbReference>
<feature type="region of interest" description="Disordered" evidence="3">
    <location>
        <begin position="1308"/>
        <end position="1337"/>
    </location>
</feature>
<dbReference type="PROSITE" id="PS50172">
    <property type="entry name" value="BRCT"/>
    <property type="match status" value="4"/>
</dbReference>
<feature type="region of interest" description="Disordered" evidence="3">
    <location>
        <begin position="919"/>
        <end position="944"/>
    </location>
</feature>
<feature type="compositionally biased region" description="Low complexity" evidence="3">
    <location>
        <begin position="192"/>
        <end position="207"/>
    </location>
</feature>
<feature type="domain" description="BRCT" evidence="5">
    <location>
        <begin position="594"/>
        <end position="666"/>
    </location>
</feature>
<gene>
    <name evidence="6" type="ORF">GGX14DRAFT_692968</name>
</gene>
<feature type="region of interest" description="Disordered" evidence="3">
    <location>
        <begin position="1445"/>
        <end position="1468"/>
    </location>
</feature>
<name>A0AAD6YUB3_9AGAR</name>
<feature type="compositionally biased region" description="Low complexity" evidence="3">
    <location>
        <begin position="113"/>
        <end position="126"/>
    </location>
</feature>
<dbReference type="InterPro" id="IPR036420">
    <property type="entry name" value="BRCT_dom_sf"/>
</dbReference>
<organism evidence="6 7">
    <name type="scientific">Mycena pura</name>
    <dbReference type="NCBI Taxonomy" id="153505"/>
    <lineage>
        <taxon>Eukaryota</taxon>
        <taxon>Fungi</taxon>
        <taxon>Dikarya</taxon>
        <taxon>Basidiomycota</taxon>
        <taxon>Agaricomycotina</taxon>
        <taxon>Agaricomycetes</taxon>
        <taxon>Agaricomycetidae</taxon>
        <taxon>Agaricales</taxon>
        <taxon>Marasmiineae</taxon>
        <taxon>Mycenaceae</taxon>
        <taxon>Mycena</taxon>
    </lineage>
</organism>
<dbReference type="GO" id="GO:0007095">
    <property type="term" value="P:mitotic G2 DNA damage checkpoint signaling"/>
    <property type="evidence" value="ECO:0007669"/>
    <property type="project" value="TreeGrafter"/>
</dbReference>
<evidence type="ECO:0000313" key="7">
    <source>
        <dbReference type="Proteomes" id="UP001219525"/>
    </source>
</evidence>
<evidence type="ECO:0000256" key="3">
    <source>
        <dbReference type="SAM" id="MobiDB-lite"/>
    </source>
</evidence>
<dbReference type="Proteomes" id="UP001219525">
    <property type="component" value="Unassembled WGS sequence"/>
</dbReference>
<evidence type="ECO:0000256" key="2">
    <source>
        <dbReference type="PROSITE-ProRule" id="PRU00176"/>
    </source>
</evidence>
<dbReference type="SMART" id="SM00360">
    <property type="entry name" value="RRM"/>
    <property type="match status" value="2"/>
</dbReference>
<feature type="compositionally biased region" description="Acidic residues" evidence="3">
    <location>
        <begin position="137"/>
        <end position="152"/>
    </location>
</feature>
<feature type="compositionally biased region" description="Gly residues" evidence="3">
    <location>
        <begin position="483"/>
        <end position="502"/>
    </location>
</feature>
<feature type="domain" description="BRCT" evidence="5">
    <location>
        <begin position="685"/>
        <end position="785"/>
    </location>
</feature>
<feature type="region of interest" description="Disordered" evidence="3">
    <location>
        <begin position="1225"/>
        <end position="1252"/>
    </location>
</feature>
<comment type="caution">
    <text evidence="6">The sequence shown here is derived from an EMBL/GenBank/DDBJ whole genome shotgun (WGS) entry which is preliminary data.</text>
</comment>
<proteinExistence type="predicted"/>
<feature type="region of interest" description="Disordered" evidence="3">
    <location>
        <begin position="476"/>
        <end position="502"/>
    </location>
</feature>
<feature type="compositionally biased region" description="Polar residues" evidence="3">
    <location>
        <begin position="1270"/>
        <end position="1283"/>
    </location>
</feature>